<accession>A0A6A6TC57</accession>
<evidence type="ECO:0000313" key="2">
    <source>
        <dbReference type="Proteomes" id="UP000799324"/>
    </source>
</evidence>
<dbReference type="EMBL" id="MU004336">
    <property type="protein sequence ID" value="KAF2656463.1"/>
    <property type="molecule type" value="Genomic_DNA"/>
</dbReference>
<name>A0A6A6TC57_9PLEO</name>
<organism evidence="1 2">
    <name type="scientific">Lophiostoma macrostomum CBS 122681</name>
    <dbReference type="NCBI Taxonomy" id="1314788"/>
    <lineage>
        <taxon>Eukaryota</taxon>
        <taxon>Fungi</taxon>
        <taxon>Dikarya</taxon>
        <taxon>Ascomycota</taxon>
        <taxon>Pezizomycotina</taxon>
        <taxon>Dothideomycetes</taxon>
        <taxon>Pleosporomycetidae</taxon>
        <taxon>Pleosporales</taxon>
        <taxon>Lophiostomataceae</taxon>
        <taxon>Lophiostoma</taxon>
    </lineage>
</organism>
<dbReference type="AlphaFoldDB" id="A0A6A6TC57"/>
<proteinExistence type="predicted"/>
<sequence>MENALAFVAISKDDIREYWGFVVPCARISTTTSKKGRLFTSERHGSGTPCPWLKCQS</sequence>
<protein>
    <submittedName>
        <fullName evidence="1">Uncharacterized protein</fullName>
    </submittedName>
</protein>
<gene>
    <name evidence="1" type="ORF">K491DRAFT_692026</name>
</gene>
<evidence type="ECO:0000313" key="1">
    <source>
        <dbReference type="EMBL" id="KAF2656463.1"/>
    </source>
</evidence>
<dbReference type="Proteomes" id="UP000799324">
    <property type="component" value="Unassembled WGS sequence"/>
</dbReference>
<keyword evidence="2" id="KW-1185">Reference proteome</keyword>
<reference evidence="1" key="1">
    <citation type="journal article" date="2020" name="Stud. Mycol.">
        <title>101 Dothideomycetes genomes: a test case for predicting lifestyles and emergence of pathogens.</title>
        <authorList>
            <person name="Haridas S."/>
            <person name="Albert R."/>
            <person name="Binder M."/>
            <person name="Bloem J."/>
            <person name="Labutti K."/>
            <person name="Salamov A."/>
            <person name="Andreopoulos B."/>
            <person name="Baker S."/>
            <person name="Barry K."/>
            <person name="Bills G."/>
            <person name="Bluhm B."/>
            <person name="Cannon C."/>
            <person name="Castanera R."/>
            <person name="Culley D."/>
            <person name="Daum C."/>
            <person name="Ezra D."/>
            <person name="Gonzalez J."/>
            <person name="Henrissat B."/>
            <person name="Kuo A."/>
            <person name="Liang C."/>
            <person name="Lipzen A."/>
            <person name="Lutzoni F."/>
            <person name="Magnuson J."/>
            <person name="Mondo S."/>
            <person name="Nolan M."/>
            <person name="Ohm R."/>
            <person name="Pangilinan J."/>
            <person name="Park H.-J."/>
            <person name="Ramirez L."/>
            <person name="Alfaro M."/>
            <person name="Sun H."/>
            <person name="Tritt A."/>
            <person name="Yoshinaga Y."/>
            <person name="Zwiers L.-H."/>
            <person name="Turgeon B."/>
            <person name="Goodwin S."/>
            <person name="Spatafora J."/>
            <person name="Crous P."/>
            <person name="Grigoriev I."/>
        </authorList>
    </citation>
    <scope>NUCLEOTIDE SEQUENCE</scope>
    <source>
        <strain evidence="1">CBS 122681</strain>
    </source>
</reference>